<evidence type="ECO:0000313" key="4">
    <source>
        <dbReference type="Proteomes" id="UP000641206"/>
    </source>
</evidence>
<keyword evidence="4" id="KW-1185">Reference proteome</keyword>
<sequence>MELYIFSQDEQPLTVLSEDTGLIDTHYRIEINGIPDEPFIFSVEADNPTAAYVKEENKVIFRDHEGDWRLMAIREVDDSNDLYGPITLATCEPVSIAELNDNIIEERRFSEQPAEVALGAALNGTRWQADVESELGNASSSFYYLTSTEAVWKILDVWGGEFKDVVEFDEETNEIKGCYIKLIQRHGSEHGQRFEIDNNTTEIGRTVLSYPKTALYGRGASLEVEDEDGEHTGGYTRYIDFADVEWSVKNGDPVDKPKGQKWVGDPEALKAYGYEGGDKHRFGIFSNQDYEDEELLLYATWEALKKAKNPEVNYRLEVDLFDEKVSLGDTCQAIDRKFARPIEIQARVIAMEYDLMDIEGTMVVEMGQFLDLGDNRLDDLEREVEGIKNNPPSAIIDEDSYPNVKPRTPINLEAHGGIEIIQVYWEYDYDQFLYFKHYEVYGSRTEDFVPDTQHLLWRGDVSSFAHNVGTDEVWYYRVRAVNYHGTPSDWSDQVRGATQRVISDDILFGEDIAEELRELSKTSKLLADGTIDLSTIGDDVKSEINTAKNQAGEAVEKANLATSNANEAIEEAQGAFDEAQSAITKADSAFNMADALSTVVDKNTGDISSVTQIAQGLQTKVSDAEGNISILQQTANSFGTRIGNAESNISTLTQTAQGLQTTVKSVRDDLDGLEYENRNLIIRSTETENTFIDLEGGLVVSSYRSTSDYINVVPNSDYMFSKSDSEIDYNDSGFFRWAWYDENKNYISRAANSSNEFMWSVPDDAYFVRISYPKDCYPKYEKGNKATDWSPAPEDMATQSQITQLSDVISSKITKGQADGWYASQSQLTQTASSLQSTIKGVRDDLEGLEVGGANLAGLDDFYAWTASSYSRNEYVVTIDTGNADRGGVRIRSRIFEEGKNYVLSFKIKKLSGDIERIAGHCEGFDSESVFIDGEQIGTAWMTPNPFPNNDETHQIEVHLEYNGDTTNNDLYIQPNRSGYELPYACEIWDIQVEQGTKATAWNPSYKDLATQSQISQLSDNINLRVEKGDVVNQINVDTSGVLISGQKIRITGQTTIDDGVIKSATIADAAISSAKIAKLAVGTAAISDAAITRSKLEKAVIGTAQIEDGAITNAKIGRATIDTAKIADGAITNAKIADLSADKIKTGTLLGIDVISRLDNREVRMYNGQITLHQNNEQVGYIRPARLVNDNAVKGYEIVSSRDYLSLGFHTEGTVSSPIAQWRSDSRVGYVQGSDETSDSGRLFLKSTTKGGTADGAVPQIRLTNYTDSSGTPWSGILNYVGRDNRNPNNANFRSGFEVWQYKGDKSGAANQLFKIDSDSTGSFTSTYTDRTFLGKKAHVKAKNGSNYAILGASVTPRLQNIHGTLDANPVAYVDVWDNFTVGSNGTGSGTFTVNNAENVYAVFTQVEGDYSSNIISGVQNVTSTGFKVYLLNAGGRANANSRSYRVKIMIIYEPS</sequence>
<protein>
    <submittedName>
        <fullName evidence="3">Uncharacterized protein</fullName>
    </submittedName>
</protein>
<reference evidence="4" key="1">
    <citation type="journal article" date="2019" name="Int. J. Syst. Evol. Microbiol.">
        <title>The Global Catalogue of Microorganisms (GCM) 10K type strain sequencing project: providing services to taxonomists for standard genome sequencing and annotation.</title>
        <authorList>
            <consortium name="The Broad Institute Genomics Platform"/>
            <consortium name="The Broad Institute Genome Sequencing Center for Infectious Disease"/>
            <person name="Wu L."/>
            <person name="Ma J."/>
        </authorList>
    </citation>
    <scope>NUCLEOTIDE SEQUENCE [LARGE SCALE GENOMIC DNA]</scope>
    <source>
        <strain evidence="4">CGMCC 1.7693</strain>
    </source>
</reference>
<feature type="domain" description="Gp58-like" evidence="2">
    <location>
        <begin position="573"/>
        <end position="670"/>
    </location>
</feature>
<evidence type="ECO:0000313" key="3">
    <source>
        <dbReference type="EMBL" id="GGP13580.1"/>
    </source>
</evidence>
<dbReference type="Proteomes" id="UP000641206">
    <property type="component" value="Unassembled WGS sequence"/>
</dbReference>
<gene>
    <name evidence="3" type="ORF">GCM10011346_34140</name>
</gene>
<dbReference type="SUPFAM" id="SSF57997">
    <property type="entry name" value="Tropomyosin"/>
    <property type="match status" value="1"/>
</dbReference>
<evidence type="ECO:0000259" key="2">
    <source>
        <dbReference type="Pfam" id="PF07902"/>
    </source>
</evidence>
<dbReference type="InterPro" id="IPR036116">
    <property type="entry name" value="FN3_sf"/>
</dbReference>
<organism evidence="3 4">
    <name type="scientific">Oceanobacillus neutriphilus</name>
    <dbReference type="NCBI Taxonomy" id="531815"/>
    <lineage>
        <taxon>Bacteria</taxon>
        <taxon>Bacillati</taxon>
        <taxon>Bacillota</taxon>
        <taxon>Bacilli</taxon>
        <taxon>Bacillales</taxon>
        <taxon>Bacillaceae</taxon>
        <taxon>Oceanobacillus</taxon>
    </lineage>
</organism>
<dbReference type="Pfam" id="PF07902">
    <property type="entry name" value="Gp58"/>
    <property type="match status" value="1"/>
</dbReference>
<dbReference type="InterPro" id="IPR007119">
    <property type="entry name" value="Phage_tail_spike_N"/>
</dbReference>
<dbReference type="Pfam" id="PF06605">
    <property type="entry name" value="Prophage_tail"/>
    <property type="match status" value="1"/>
</dbReference>
<comment type="caution">
    <text evidence="3">The sequence shown here is derived from an EMBL/GenBank/DDBJ whole genome shotgun (WGS) entry which is preliminary data.</text>
</comment>
<dbReference type="SUPFAM" id="SSF49265">
    <property type="entry name" value="Fibronectin type III"/>
    <property type="match status" value="1"/>
</dbReference>
<proteinExistence type="predicted"/>
<evidence type="ECO:0000259" key="1">
    <source>
        <dbReference type="Pfam" id="PF06605"/>
    </source>
</evidence>
<dbReference type="Gene3D" id="1.20.5.340">
    <property type="match status" value="1"/>
</dbReference>
<dbReference type="NCBIfam" id="TIGR01665">
    <property type="entry name" value="put_anti_recept"/>
    <property type="match status" value="1"/>
</dbReference>
<dbReference type="EMBL" id="BMLW01000010">
    <property type="protein sequence ID" value="GGP13580.1"/>
    <property type="molecule type" value="Genomic_DNA"/>
</dbReference>
<name>A0ABQ2NYN5_9BACI</name>
<dbReference type="InterPro" id="IPR010572">
    <property type="entry name" value="Tail_dom"/>
</dbReference>
<accession>A0ABQ2NYN5</accession>
<feature type="domain" description="Tail spike" evidence="1">
    <location>
        <begin position="97"/>
        <end position="368"/>
    </location>
</feature>
<dbReference type="RefSeq" id="WP_188735537.1">
    <property type="nucleotide sequence ID" value="NZ_BMLW01000010.1"/>
</dbReference>
<dbReference type="InterPro" id="IPR012892">
    <property type="entry name" value="Gp58"/>
</dbReference>